<feature type="domain" description="Mur ligase C-terminal" evidence="12">
    <location>
        <begin position="376"/>
        <end position="497"/>
    </location>
</feature>
<proteinExistence type="inferred from homology"/>
<dbReference type="Gene3D" id="3.40.1190.10">
    <property type="entry name" value="Mur-like, catalytic domain"/>
    <property type="match status" value="1"/>
</dbReference>
<dbReference type="GO" id="GO:0047480">
    <property type="term" value="F:UDP-N-acetylmuramoyl-tripeptide-D-alanyl-D-alanine ligase activity"/>
    <property type="evidence" value="ECO:0007669"/>
    <property type="project" value="UniProtKB-UniRule"/>
</dbReference>
<keyword evidence="6 10" id="KW-0133">Cell shape</keyword>
<dbReference type="InterPro" id="IPR036615">
    <property type="entry name" value="Mur_ligase_C_dom_sf"/>
</dbReference>
<dbReference type="PANTHER" id="PTHR43024:SF1">
    <property type="entry name" value="UDP-N-ACETYLMURAMOYL-TRIPEPTIDE--D-ALANYL-D-ALANINE LIGASE"/>
    <property type="match status" value="1"/>
</dbReference>
<evidence type="ECO:0000259" key="11">
    <source>
        <dbReference type="Pfam" id="PF01225"/>
    </source>
</evidence>
<keyword evidence="5 10" id="KW-0067">ATP-binding</keyword>
<dbReference type="InterPro" id="IPR035911">
    <property type="entry name" value="MurE/MurF_N"/>
</dbReference>
<dbReference type="InterPro" id="IPR036565">
    <property type="entry name" value="Mur-like_cat_sf"/>
</dbReference>
<feature type="domain" description="Mur ligase N-terminal catalytic" evidence="11">
    <location>
        <begin position="25"/>
        <end position="90"/>
    </location>
</feature>
<evidence type="ECO:0000259" key="13">
    <source>
        <dbReference type="Pfam" id="PF08245"/>
    </source>
</evidence>
<evidence type="ECO:0000256" key="2">
    <source>
        <dbReference type="ARBA" id="ARBA00022598"/>
    </source>
</evidence>
<comment type="pathway">
    <text evidence="10">Cell wall biogenesis; peptidoglycan biosynthesis.</text>
</comment>
<gene>
    <name evidence="10" type="primary">murF</name>
    <name evidence="14" type="ORF">SB78_04530</name>
</gene>
<feature type="binding site" evidence="10">
    <location>
        <begin position="106"/>
        <end position="112"/>
    </location>
    <ligand>
        <name>ATP</name>
        <dbReference type="ChEBI" id="CHEBI:30616"/>
    </ligand>
</feature>
<keyword evidence="2 10" id="KW-0436">Ligase</keyword>
<dbReference type="SUPFAM" id="SSF53623">
    <property type="entry name" value="MurD-like peptide ligases, catalytic domain"/>
    <property type="match status" value="1"/>
</dbReference>
<dbReference type="InterPro" id="IPR051046">
    <property type="entry name" value="MurCDEF_CellWall_CoF430Synth"/>
</dbReference>
<evidence type="ECO:0000259" key="12">
    <source>
        <dbReference type="Pfam" id="PF02875"/>
    </source>
</evidence>
<evidence type="ECO:0000256" key="9">
    <source>
        <dbReference type="ARBA" id="ARBA00023316"/>
    </source>
</evidence>
<keyword evidence="9 10" id="KW-0961">Cell wall biogenesis/degradation</keyword>
<dbReference type="Proteomes" id="UP000031952">
    <property type="component" value="Unassembled WGS sequence"/>
</dbReference>
<organism evidence="14 15">
    <name type="scientific">Rickettsia asembonensis</name>
    <dbReference type="NCBI Taxonomy" id="1068590"/>
    <lineage>
        <taxon>Bacteria</taxon>
        <taxon>Pseudomonadati</taxon>
        <taxon>Pseudomonadota</taxon>
        <taxon>Alphaproteobacteria</taxon>
        <taxon>Rickettsiales</taxon>
        <taxon>Rickettsiaceae</taxon>
        <taxon>Rickettsieae</taxon>
        <taxon>Rickettsia</taxon>
        <taxon>spotted fever group</taxon>
    </lineage>
</organism>
<dbReference type="AlphaFoldDB" id="A0A0C2R8U4"/>
<comment type="similarity">
    <text evidence="10">Belongs to the MurCDEF family. MurF subfamily.</text>
</comment>
<evidence type="ECO:0000256" key="6">
    <source>
        <dbReference type="ARBA" id="ARBA00022960"/>
    </source>
</evidence>
<dbReference type="SUPFAM" id="SSF53244">
    <property type="entry name" value="MurD-like peptide ligases, peptide-binding domain"/>
    <property type="match status" value="1"/>
</dbReference>
<evidence type="ECO:0000256" key="7">
    <source>
        <dbReference type="ARBA" id="ARBA00022984"/>
    </source>
</evidence>
<keyword evidence="8 10" id="KW-0131">Cell cycle</keyword>
<dbReference type="InterPro" id="IPR013221">
    <property type="entry name" value="Mur_ligase_cen"/>
</dbReference>
<sequence length="509" mass="57342">MIWNSKILSAALGITISNSINCNEVQFNSKDVKKGDLFIALKGNRDGHDYVLDAIDKGAAAVIVSKQVEINDKDKIILVDDCFEALQKMALYKRENSKAKFIAITGSVGKTSTKEALKILLQHDSLVFVSRGNFNNKLGMLINLASMADDTEYAIFELGMNHKGEIRELVQILKPNIAMITNISEAHLEFFNSLEEIAEAKCEIFENFSKNDIAVINADTNCYSKILSILKNLSIDKIYSFGTLSIKSTAVSRFLNRHCEQSKTAWQSRKNNKKCYKLVFFTGLLRQLLCNFLAMTKKYELYNNTTTPAQLVLYETLGEQVHLKYKINNKSLEITIPFIPRHFAENYTGVLLIIDILDKNIEIAANHLADIAPTKGRGEIINIQNCRVICDYYNASPQSMKAALEYLKQVPAENKTAIIGGMLELGESSKPLHEELIPYILNAGCSKVYLVGVNTKYIYDLLPPKIAKKYFKNVDELITHITDLFESNELILIKGSRGVKLDKIVDYYK</sequence>
<evidence type="ECO:0000256" key="10">
    <source>
        <dbReference type="HAMAP-Rule" id="MF_02019"/>
    </source>
</evidence>
<dbReference type="EMBL" id="JWSW01000035">
    <property type="protein sequence ID" value="KIJ88628.1"/>
    <property type="molecule type" value="Genomic_DNA"/>
</dbReference>
<name>A0A0C2R8U4_9RICK</name>
<dbReference type="Gene3D" id="3.90.190.20">
    <property type="entry name" value="Mur ligase, C-terminal domain"/>
    <property type="match status" value="1"/>
</dbReference>
<reference evidence="14 15" key="1">
    <citation type="submission" date="2014-12" db="EMBL/GenBank/DDBJ databases">
        <title>Whole genome sequence of Candidatus Rickettsia asemboensis strain NMRCii isolated from cat fleas in west Kenya.</title>
        <authorList>
            <person name="Jima D."/>
            <person name="Luce-Fedrow A."/>
            <person name="Yang Y."/>
            <person name="Maina A.N."/>
            <person name="Snesrud E.C."/>
            <person name="Jarman R.G."/>
            <person name="Richards A.L."/>
            <person name="Hang J."/>
        </authorList>
    </citation>
    <scope>NUCLEOTIDE SEQUENCE [LARGE SCALE GENOMIC DNA]</scope>
    <source>
        <strain evidence="14 15">NMRCii</strain>
    </source>
</reference>
<dbReference type="HAMAP" id="MF_02019">
    <property type="entry name" value="MurF"/>
    <property type="match status" value="1"/>
</dbReference>
<keyword evidence="3 10" id="KW-0132">Cell division</keyword>
<dbReference type="GO" id="GO:0005737">
    <property type="term" value="C:cytoplasm"/>
    <property type="evidence" value="ECO:0007669"/>
    <property type="project" value="UniProtKB-SubCell"/>
</dbReference>
<evidence type="ECO:0000313" key="14">
    <source>
        <dbReference type="EMBL" id="KIJ88628.1"/>
    </source>
</evidence>
<evidence type="ECO:0000256" key="1">
    <source>
        <dbReference type="ARBA" id="ARBA00022490"/>
    </source>
</evidence>
<dbReference type="EC" id="6.3.2.10" evidence="10"/>
<keyword evidence="15" id="KW-1185">Reference proteome</keyword>
<dbReference type="SUPFAM" id="SSF63418">
    <property type="entry name" value="MurE/MurF N-terminal domain"/>
    <property type="match status" value="1"/>
</dbReference>
<comment type="subcellular location">
    <subcellularLocation>
        <location evidence="10">Cytoplasm</location>
    </subcellularLocation>
</comment>
<comment type="function">
    <text evidence="10">Involved in cell wall formation. Catalyzes the final step in the synthesis of UDP-N-acetylmuramoyl-pentapeptide, the precursor of murein.</text>
</comment>
<comment type="caution">
    <text evidence="14">The sequence shown here is derived from an EMBL/GenBank/DDBJ whole genome shotgun (WGS) entry which is preliminary data.</text>
</comment>
<dbReference type="InterPro" id="IPR000713">
    <property type="entry name" value="Mur_ligase_N"/>
</dbReference>
<dbReference type="Gene3D" id="3.40.1390.10">
    <property type="entry name" value="MurE/MurF, N-terminal domain"/>
    <property type="match status" value="1"/>
</dbReference>
<dbReference type="GO" id="GO:0051301">
    <property type="term" value="P:cell division"/>
    <property type="evidence" value="ECO:0007669"/>
    <property type="project" value="UniProtKB-KW"/>
</dbReference>
<dbReference type="InterPro" id="IPR005863">
    <property type="entry name" value="UDP-N-AcMur_synth"/>
</dbReference>
<dbReference type="Pfam" id="PF08245">
    <property type="entry name" value="Mur_ligase_M"/>
    <property type="match status" value="1"/>
</dbReference>
<keyword evidence="4 10" id="KW-0547">Nucleotide-binding</keyword>
<protein>
    <recommendedName>
        <fullName evidence="10">UDP-N-acetylmuramoyl-tripeptide--D-alanyl-D-alanine ligase</fullName>
        <ecNumber evidence="10">6.3.2.10</ecNumber>
    </recommendedName>
    <alternativeName>
        <fullName evidence="10">D-alanyl-D-alanine-adding enzyme</fullName>
    </alternativeName>
</protein>
<dbReference type="UniPathway" id="UPA00219"/>
<comment type="catalytic activity">
    <reaction evidence="10">
        <text>D-alanyl-D-alanine + UDP-N-acetyl-alpha-D-muramoyl-L-alanyl-gamma-D-glutamyl-meso-2,6-diaminopimelate + ATP = UDP-N-acetyl-alpha-D-muramoyl-L-alanyl-gamma-D-glutamyl-meso-2,6-diaminopimeloyl-D-alanyl-D-alanine + ADP + phosphate + H(+)</text>
        <dbReference type="Rhea" id="RHEA:28374"/>
        <dbReference type="ChEBI" id="CHEBI:15378"/>
        <dbReference type="ChEBI" id="CHEBI:30616"/>
        <dbReference type="ChEBI" id="CHEBI:43474"/>
        <dbReference type="ChEBI" id="CHEBI:57822"/>
        <dbReference type="ChEBI" id="CHEBI:61386"/>
        <dbReference type="ChEBI" id="CHEBI:83905"/>
        <dbReference type="ChEBI" id="CHEBI:456216"/>
        <dbReference type="EC" id="6.3.2.10"/>
    </reaction>
</comment>
<dbReference type="Pfam" id="PF02875">
    <property type="entry name" value="Mur_ligase_C"/>
    <property type="match status" value="1"/>
</dbReference>
<dbReference type="GO" id="GO:0008766">
    <property type="term" value="F:UDP-N-acetylmuramoylalanyl-D-glutamyl-2,6-diaminopimelate-D-alanyl-D-alanine ligase activity"/>
    <property type="evidence" value="ECO:0007669"/>
    <property type="project" value="RHEA"/>
</dbReference>
<dbReference type="InterPro" id="IPR004101">
    <property type="entry name" value="Mur_ligase_C"/>
</dbReference>
<keyword evidence="1 10" id="KW-0963">Cytoplasm</keyword>
<dbReference type="RefSeq" id="WP_041078933.1">
    <property type="nucleotide sequence ID" value="NZ_JWSW01000035.1"/>
</dbReference>
<accession>A0A0C2R8U4</accession>
<evidence type="ECO:0000256" key="5">
    <source>
        <dbReference type="ARBA" id="ARBA00022840"/>
    </source>
</evidence>
<dbReference type="GO" id="GO:0071555">
    <property type="term" value="P:cell wall organization"/>
    <property type="evidence" value="ECO:0007669"/>
    <property type="project" value="UniProtKB-KW"/>
</dbReference>
<keyword evidence="7 10" id="KW-0573">Peptidoglycan synthesis</keyword>
<dbReference type="GO" id="GO:0009252">
    <property type="term" value="P:peptidoglycan biosynthetic process"/>
    <property type="evidence" value="ECO:0007669"/>
    <property type="project" value="UniProtKB-UniRule"/>
</dbReference>
<dbReference type="Pfam" id="PF01225">
    <property type="entry name" value="Mur_ligase"/>
    <property type="match status" value="1"/>
</dbReference>
<evidence type="ECO:0000256" key="8">
    <source>
        <dbReference type="ARBA" id="ARBA00023306"/>
    </source>
</evidence>
<dbReference type="GO" id="GO:0005524">
    <property type="term" value="F:ATP binding"/>
    <property type="evidence" value="ECO:0007669"/>
    <property type="project" value="UniProtKB-UniRule"/>
</dbReference>
<feature type="domain" description="Mur ligase central" evidence="13">
    <location>
        <begin position="104"/>
        <end position="263"/>
    </location>
</feature>
<evidence type="ECO:0000313" key="15">
    <source>
        <dbReference type="Proteomes" id="UP000031952"/>
    </source>
</evidence>
<dbReference type="GO" id="GO:0008360">
    <property type="term" value="P:regulation of cell shape"/>
    <property type="evidence" value="ECO:0007669"/>
    <property type="project" value="UniProtKB-KW"/>
</dbReference>
<dbReference type="PANTHER" id="PTHR43024">
    <property type="entry name" value="UDP-N-ACETYLMURAMOYL-TRIPEPTIDE--D-ALANYL-D-ALANINE LIGASE"/>
    <property type="match status" value="1"/>
</dbReference>
<evidence type="ECO:0000256" key="4">
    <source>
        <dbReference type="ARBA" id="ARBA00022741"/>
    </source>
</evidence>
<evidence type="ECO:0000256" key="3">
    <source>
        <dbReference type="ARBA" id="ARBA00022618"/>
    </source>
</evidence>